<dbReference type="Pfam" id="PF03958">
    <property type="entry name" value="Secretin_N"/>
    <property type="match status" value="1"/>
</dbReference>
<feature type="domain" description="Secretin/TonB short N-terminal" evidence="10">
    <location>
        <begin position="237"/>
        <end position="285"/>
    </location>
</feature>
<dbReference type="Pfam" id="PF07660">
    <property type="entry name" value="STN"/>
    <property type="match status" value="1"/>
</dbReference>
<proteinExistence type="inferred from homology"/>
<dbReference type="InterPro" id="IPR004846">
    <property type="entry name" value="T2SS/T3SS_dom"/>
</dbReference>
<dbReference type="Proteomes" id="UP000031838">
    <property type="component" value="Chromosome 1"/>
</dbReference>
<evidence type="ECO:0000256" key="8">
    <source>
        <dbReference type="SAM" id="MobiDB-lite"/>
    </source>
</evidence>
<dbReference type="Pfam" id="PF00263">
    <property type="entry name" value="Secretin"/>
    <property type="match status" value="1"/>
</dbReference>
<evidence type="ECO:0000313" key="11">
    <source>
        <dbReference type="EMBL" id="AJK44839.1"/>
    </source>
</evidence>
<dbReference type="InterPro" id="IPR011662">
    <property type="entry name" value="Secretin/TonB_short_N"/>
</dbReference>
<gene>
    <name evidence="11" type="primary">pilQ</name>
    <name evidence="11" type="ORF">BGL_1c02960</name>
</gene>
<dbReference type="KEGG" id="bgp:BGL_1c02960"/>
<dbReference type="InterPro" id="IPR038591">
    <property type="entry name" value="NolW-like_sf"/>
</dbReference>
<feature type="region of interest" description="Disordered" evidence="8">
    <location>
        <begin position="66"/>
        <end position="189"/>
    </location>
</feature>
<dbReference type="Gene3D" id="3.30.1370.130">
    <property type="match status" value="1"/>
</dbReference>
<reference evidence="12" key="1">
    <citation type="submission" date="2011-03" db="EMBL/GenBank/DDBJ databases">
        <authorList>
            <person name="Voget S."/>
            <person name="Streit W.R."/>
            <person name="Jaeger K.E."/>
            <person name="Daniel R."/>
        </authorList>
    </citation>
    <scope>NUCLEOTIDE SEQUENCE [LARGE SCALE GENOMIC DNA]</scope>
    <source>
        <strain evidence="12">PG1</strain>
    </source>
</reference>
<evidence type="ECO:0000256" key="3">
    <source>
        <dbReference type="ARBA" id="ARBA00022729"/>
    </source>
</evidence>
<keyword evidence="4" id="KW-0472">Membrane</keyword>
<feature type="compositionally biased region" description="Pro residues" evidence="8">
    <location>
        <begin position="163"/>
        <end position="186"/>
    </location>
</feature>
<evidence type="ECO:0000256" key="6">
    <source>
        <dbReference type="RuleBase" id="RU004003"/>
    </source>
</evidence>
<evidence type="ECO:0000256" key="1">
    <source>
        <dbReference type="ARBA" id="ARBA00004370"/>
    </source>
</evidence>
<dbReference type="PRINTS" id="PR00811">
    <property type="entry name" value="BCTERIALGSPD"/>
</dbReference>
<protein>
    <submittedName>
        <fullName evidence="11">Type IV pilus secretin PilQ</fullName>
    </submittedName>
</protein>
<feature type="compositionally biased region" description="Low complexity" evidence="8">
    <location>
        <begin position="425"/>
        <end position="436"/>
    </location>
</feature>
<feature type="region of interest" description="Disordered" evidence="8">
    <location>
        <begin position="408"/>
        <end position="442"/>
    </location>
</feature>
<keyword evidence="5" id="KW-0998">Cell outer membrane</keyword>
<feature type="signal peptide" evidence="9">
    <location>
        <begin position="1"/>
        <end position="21"/>
    </location>
</feature>
<dbReference type="InterPro" id="IPR001775">
    <property type="entry name" value="GspD/PilQ"/>
</dbReference>
<evidence type="ECO:0000256" key="2">
    <source>
        <dbReference type="ARBA" id="ARBA00022448"/>
    </source>
</evidence>
<dbReference type="GO" id="GO:0009279">
    <property type="term" value="C:cell outer membrane"/>
    <property type="evidence" value="ECO:0007669"/>
    <property type="project" value="UniProtKB-SubCell"/>
</dbReference>
<dbReference type="RefSeq" id="WP_042623648.1">
    <property type="nucleotide sequence ID" value="NZ_CP002580.1"/>
</dbReference>
<accession>A0A0B6RRT1</accession>
<evidence type="ECO:0000256" key="9">
    <source>
        <dbReference type="SAM" id="SignalP"/>
    </source>
</evidence>
<keyword evidence="2 7" id="KW-0813">Transport</keyword>
<name>A0A0B6RRT1_BURPL</name>
<sequence>MNRRVGLMVRMIAVAALVADAEAVARASPPPLPVAMPTNAGVGAAGASPHAGGDEAPWLATEAGRVRGTSGLDGDAGRDGDDGDDGGRAPAGSGHGAARGRASDPAATANALSPAGVPISLPDDRVPSADAAAEPGGADSSEQDLPPAGGSTQAAKSADAGPASPPPAVPATVPPALEGPPIPLPAPLRLSDAPAGMHDVHGMRGKHGTRGPRRISLDLQQAPLAAAFDAFARFTGQSIVLSGRVQGSATLRVRDVPWRDAFDALLDANGLAMAQRGGVIWVAPVAELAARERARFETHARAAELEPLASRTFVLRYPRANDVARLLTGGGASQRVLSRRGSVLADPRTNLLFVTDLDGRLAQIAALLAQLDRPSRQVLIEARIVEGERGFSRELGARLALRSTAWGGSAAGGSSASGSGGSAAGGAATREPTTGGTATGIVGGPGGRLLDLSARPLAGFEAATAGLTLFVAGASRLLDLELSALEAEGRGRIVSSPRIVTADRAPALIEQGTELPYQAKVGLGVSGVQFRRATLKLEVEPQITPEGHVVLDLDVAKDSVGEATDAGPAIHTKHVRTRVEVENGGTVSIGGIYESDRRDDVTRVPVLGKIPVLGALFRHRARRERTAELVVYITPRVVGAPDGPPAGVPGSGDKSAAAR</sequence>
<dbReference type="InterPro" id="IPR051808">
    <property type="entry name" value="Type_IV_pilus_biogenesis"/>
</dbReference>
<dbReference type="PANTHER" id="PTHR30604:SF1">
    <property type="entry name" value="DNA UTILIZATION PROTEIN HOFQ"/>
    <property type="match status" value="1"/>
</dbReference>
<evidence type="ECO:0000256" key="5">
    <source>
        <dbReference type="ARBA" id="ARBA00023237"/>
    </source>
</evidence>
<keyword evidence="12" id="KW-1185">Reference proteome</keyword>
<dbReference type="HOGENOM" id="CLU_006756_2_3_4"/>
<dbReference type="InterPro" id="IPR005644">
    <property type="entry name" value="NolW-like"/>
</dbReference>
<dbReference type="InterPro" id="IPR013355">
    <property type="entry name" value="Pilus_4_PilQ"/>
</dbReference>
<dbReference type="EMBL" id="CP002580">
    <property type="protein sequence ID" value="AJK44839.1"/>
    <property type="molecule type" value="Genomic_DNA"/>
</dbReference>
<organism evidence="11 12">
    <name type="scientific">Burkholderia plantarii</name>
    <dbReference type="NCBI Taxonomy" id="41899"/>
    <lineage>
        <taxon>Bacteria</taxon>
        <taxon>Pseudomonadati</taxon>
        <taxon>Pseudomonadota</taxon>
        <taxon>Betaproteobacteria</taxon>
        <taxon>Burkholderiales</taxon>
        <taxon>Burkholderiaceae</taxon>
        <taxon>Burkholderia</taxon>
    </lineage>
</organism>
<dbReference type="SMART" id="SM00965">
    <property type="entry name" value="STN"/>
    <property type="match status" value="1"/>
</dbReference>
<comment type="subcellular location">
    <subcellularLocation>
        <location evidence="7">Cell outer membrane</location>
    </subcellularLocation>
    <subcellularLocation>
        <location evidence="1">Membrane</location>
    </subcellularLocation>
</comment>
<dbReference type="Gene3D" id="3.30.1370.120">
    <property type="match status" value="1"/>
</dbReference>
<dbReference type="AlphaFoldDB" id="A0A0B6RRT1"/>
<evidence type="ECO:0000256" key="4">
    <source>
        <dbReference type="ARBA" id="ARBA00023136"/>
    </source>
</evidence>
<evidence type="ECO:0000256" key="7">
    <source>
        <dbReference type="RuleBase" id="RU004004"/>
    </source>
</evidence>
<dbReference type="PANTHER" id="PTHR30604">
    <property type="entry name" value="PROTEIN TRANSPORT PROTEIN HOFQ"/>
    <property type="match status" value="1"/>
</dbReference>
<dbReference type="NCBIfam" id="TIGR02515">
    <property type="entry name" value="IV_pilus_PilQ"/>
    <property type="match status" value="1"/>
</dbReference>
<evidence type="ECO:0000259" key="10">
    <source>
        <dbReference type="SMART" id="SM00965"/>
    </source>
</evidence>
<feature type="region of interest" description="Disordered" evidence="8">
    <location>
        <begin position="640"/>
        <end position="659"/>
    </location>
</feature>
<dbReference type="GO" id="GO:0009306">
    <property type="term" value="P:protein secretion"/>
    <property type="evidence" value="ECO:0007669"/>
    <property type="project" value="InterPro"/>
</dbReference>
<reference evidence="11 12" key="2">
    <citation type="journal article" date="2016" name="Appl. Microbiol. Biotechnol.">
        <title>Mutations improving production and secretion of extracellular lipase by Burkholderia glumae PG1.</title>
        <authorList>
            <person name="Knapp A."/>
            <person name="Voget S."/>
            <person name="Gao R."/>
            <person name="Zaburannyi N."/>
            <person name="Krysciak D."/>
            <person name="Breuer M."/>
            <person name="Hauer B."/>
            <person name="Streit W.R."/>
            <person name="Muller R."/>
            <person name="Daniel R."/>
            <person name="Jaeger K.E."/>
        </authorList>
    </citation>
    <scope>NUCLEOTIDE SEQUENCE [LARGE SCALE GENOMIC DNA]</scope>
    <source>
        <strain evidence="11 12">PG1</strain>
    </source>
</reference>
<feature type="chain" id="PRO_5002110217" evidence="9">
    <location>
        <begin position="22"/>
        <end position="659"/>
    </location>
</feature>
<keyword evidence="3 9" id="KW-0732">Signal</keyword>
<evidence type="ECO:0000313" key="12">
    <source>
        <dbReference type="Proteomes" id="UP000031838"/>
    </source>
</evidence>
<comment type="similarity">
    <text evidence="6">Belongs to the bacterial secretin family.</text>
</comment>